<dbReference type="Pfam" id="PF03773">
    <property type="entry name" value="ArsP_1"/>
    <property type="match status" value="1"/>
</dbReference>
<evidence type="ECO:0000256" key="3">
    <source>
        <dbReference type="ARBA" id="ARBA00022475"/>
    </source>
</evidence>
<evidence type="ECO:0000256" key="2">
    <source>
        <dbReference type="ARBA" id="ARBA00006386"/>
    </source>
</evidence>
<dbReference type="InterPro" id="IPR052923">
    <property type="entry name" value="UPF0718"/>
</dbReference>
<evidence type="ECO:0000256" key="6">
    <source>
        <dbReference type="ARBA" id="ARBA00023136"/>
    </source>
</evidence>
<evidence type="ECO:0000256" key="5">
    <source>
        <dbReference type="ARBA" id="ARBA00022989"/>
    </source>
</evidence>
<reference evidence="8 9" key="1">
    <citation type="submission" date="2016-10" db="EMBL/GenBank/DDBJ databases">
        <authorList>
            <person name="de Groot N.N."/>
        </authorList>
    </citation>
    <scope>NUCLEOTIDE SEQUENCE [LARGE SCALE GENOMIC DNA]</scope>
    <source>
        <strain evidence="8 9">AA1</strain>
    </source>
</reference>
<feature type="transmembrane region" description="Helical" evidence="7">
    <location>
        <begin position="140"/>
        <end position="163"/>
    </location>
</feature>
<name>A0A1G5HBN9_9BACT</name>
<evidence type="ECO:0000256" key="4">
    <source>
        <dbReference type="ARBA" id="ARBA00022692"/>
    </source>
</evidence>
<feature type="transmembrane region" description="Helical" evidence="7">
    <location>
        <begin position="6"/>
        <end position="26"/>
    </location>
</feature>
<dbReference type="GO" id="GO:0005886">
    <property type="term" value="C:plasma membrane"/>
    <property type="evidence" value="ECO:0007669"/>
    <property type="project" value="UniProtKB-SubCell"/>
</dbReference>
<keyword evidence="6 7" id="KW-0472">Membrane</keyword>
<keyword evidence="9" id="KW-1185">Reference proteome</keyword>
<feature type="transmembrane region" description="Helical" evidence="7">
    <location>
        <begin position="95"/>
        <end position="119"/>
    </location>
</feature>
<evidence type="ECO:0000256" key="1">
    <source>
        <dbReference type="ARBA" id="ARBA00004651"/>
    </source>
</evidence>
<dbReference type="EMBL" id="FMUX01000013">
    <property type="protein sequence ID" value="SCY61186.1"/>
    <property type="molecule type" value="Genomic_DNA"/>
</dbReference>
<dbReference type="RefSeq" id="WP_092212258.1">
    <property type="nucleotide sequence ID" value="NZ_FMUX01000013.1"/>
</dbReference>
<evidence type="ECO:0000256" key="7">
    <source>
        <dbReference type="SAM" id="Phobius"/>
    </source>
</evidence>
<proteinExistence type="inferred from homology"/>
<keyword evidence="5 7" id="KW-1133">Transmembrane helix</keyword>
<dbReference type="OrthoDB" id="5797013at2"/>
<accession>A0A1G5HBN9</accession>
<dbReference type="PANTHER" id="PTHR34184">
    <property type="entry name" value="UPF0718 PROTEIN YCGR"/>
    <property type="match status" value="1"/>
</dbReference>
<evidence type="ECO:0000313" key="9">
    <source>
        <dbReference type="Proteomes" id="UP000198870"/>
    </source>
</evidence>
<comment type="subcellular location">
    <subcellularLocation>
        <location evidence="1">Cell membrane</location>
        <topology evidence="1">Multi-pass membrane protein</topology>
    </subcellularLocation>
</comment>
<protein>
    <submittedName>
        <fullName evidence="8">Predicted permease</fullName>
    </submittedName>
</protein>
<gene>
    <name evidence="8" type="ORF">SAMN05216233_11376</name>
</gene>
<dbReference type="PANTHER" id="PTHR34184:SF4">
    <property type="entry name" value="UPF0718 PROTEIN YCGR"/>
    <property type="match status" value="1"/>
</dbReference>
<keyword evidence="3" id="KW-1003">Cell membrane</keyword>
<sequence length="164" mass="17374">MTAPTIIMGILAICLVSYGYTTGAHIEGMKNTFNMSIQIIPLLFFSFTIAGMMQVLVSTDGLTKWVGPESGFKGILIGTLVGGLTPGGPFVSLPIVAGFIHSGAGIGTVVAFMTSWSIWAVMRLPLEIGILGWKFTIVRLASSAILPILAGVIANVFFSWVHIN</sequence>
<comment type="similarity">
    <text evidence="2">Belongs to the UPF0718 family.</text>
</comment>
<dbReference type="Proteomes" id="UP000198870">
    <property type="component" value="Unassembled WGS sequence"/>
</dbReference>
<keyword evidence="4 7" id="KW-0812">Transmembrane</keyword>
<feature type="transmembrane region" description="Helical" evidence="7">
    <location>
        <begin position="38"/>
        <end position="57"/>
    </location>
</feature>
<dbReference type="AlphaFoldDB" id="A0A1G5HBN9"/>
<dbReference type="STRING" id="419481.SAMN05216233_11376"/>
<organism evidence="8 9">
    <name type="scientific">Desulfoluna spongiiphila</name>
    <dbReference type="NCBI Taxonomy" id="419481"/>
    <lineage>
        <taxon>Bacteria</taxon>
        <taxon>Pseudomonadati</taxon>
        <taxon>Thermodesulfobacteriota</taxon>
        <taxon>Desulfobacteria</taxon>
        <taxon>Desulfobacterales</taxon>
        <taxon>Desulfolunaceae</taxon>
        <taxon>Desulfoluna</taxon>
    </lineage>
</organism>
<evidence type="ECO:0000313" key="8">
    <source>
        <dbReference type="EMBL" id="SCY61186.1"/>
    </source>
</evidence>
<dbReference type="InterPro" id="IPR005524">
    <property type="entry name" value="DUF318"/>
</dbReference>